<dbReference type="InterPro" id="IPR008915">
    <property type="entry name" value="Peptidase_M50"/>
</dbReference>
<comment type="subcellular location">
    <subcellularLocation>
        <location evidence="1 14">Cell membrane</location>
        <topology evidence="1 14">Multi-pass membrane protein</topology>
    </subcellularLocation>
</comment>
<feature type="binding site" evidence="16">
    <location>
        <position position="164"/>
    </location>
    <ligand>
        <name>Zn(2+)</name>
        <dbReference type="ChEBI" id="CHEBI:29105"/>
        <note>catalytic</note>
    </ligand>
</feature>
<evidence type="ECO:0000259" key="18">
    <source>
        <dbReference type="PROSITE" id="PS51371"/>
    </source>
</evidence>
<dbReference type="Proteomes" id="UP000316925">
    <property type="component" value="Unassembled WGS sequence"/>
</dbReference>
<dbReference type="InterPro" id="IPR000644">
    <property type="entry name" value="CBS_dom"/>
</dbReference>
<feature type="transmembrane region" description="Helical" evidence="14">
    <location>
        <begin position="21"/>
        <end position="37"/>
    </location>
</feature>
<keyword evidence="13 14" id="KW-0472">Membrane</keyword>
<evidence type="ECO:0000256" key="4">
    <source>
        <dbReference type="ARBA" id="ARBA00022670"/>
    </source>
</evidence>
<feature type="binding site" evidence="16">
    <location>
        <position position="71"/>
    </location>
    <ligand>
        <name>Zn(2+)</name>
        <dbReference type="ChEBI" id="CHEBI:29105"/>
        <note>catalytic</note>
    </ligand>
</feature>
<dbReference type="PIRSF" id="PIRSF006404">
    <property type="entry name" value="UCP006404_Pept_M50_CBS"/>
    <property type="match status" value="1"/>
</dbReference>
<comment type="similarity">
    <text evidence="2 14">Belongs to the peptidase M50B family.</text>
</comment>
<feature type="active site" evidence="15">
    <location>
        <position position="68"/>
    </location>
</feature>
<evidence type="ECO:0000256" key="11">
    <source>
        <dbReference type="ARBA" id="ARBA00023049"/>
    </source>
</evidence>
<dbReference type="GO" id="GO:0046872">
    <property type="term" value="F:metal ion binding"/>
    <property type="evidence" value="ECO:0007669"/>
    <property type="project" value="UniProtKB-UniRule"/>
</dbReference>
<evidence type="ECO:0000256" key="6">
    <source>
        <dbReference type="ARBA" id="ARBA00022723"/>
    </source>
</evidence>
<evidence type="ECO:0000256" key="14">
    <source>
        <dbReference type="PIRNR" id="PIRNR006404"/>
    </source>
</evidence>
<keyword evidence="6 14" id="KW-0479">Metal-binding</keyword>
<evidence type="ECO:0000256" key="2">
    <source>
        <dbReference type="ARBA" id="ARBA00007931"/>
    </source>
</evidence>
<evidence type="ECO:0000256" key="7">
    <source>
        <dbReference type="ARBA" id="ARBA00022737"/>
    </source>
</evidence>
<evidence type="ECO:0000256" key="10">
    <source>
        <dbReference type="ARBA" id="ARBA00022989"/>
    </source>
</evidence>
<keyword evidence="9 14" id="KW-0862">Zinc</keyword>
<feature type="binding site" evidence="16">
    <location>
        <position position="67"/>
    </location>
    <ligand>
        <name>Zn(2+)</name>
        <dbReference type="ChEBI" id="CHEBI:29105"/>
        <note>catalytic</note>
    </ligand>
</feature>
<keyword evidence="10 14" id="KW-1133">Transmembrane helix</keyword>
<feature type="transmembrane region" description="Helical" evidence="14">
    <location>
        <begin position="183"/>
        <end position="204"/>
    </location>
</feature>
<dbReference type="GO" id="GO:0006508">
    <property type="term" value="P:proteolysis"/>
    <property type="evidence" value="ECO:0007669"/>
    <property type="project" value="UniProtKB-KW"/>
</dbReference>
<keyword evidence="12 17" id="KW-0129">CBS domain</keyword>
<evidence type="ECO:0000313" key="20">
    <source>
        <dbReference type="Proteomes" id="UP000316925"/>
    </source>
</evidence>
<keyword evidence="7" id="KW-0677">Repeat</keyword>
<dbReference type="PANTHER" id="PTHR39188:SF3">
    <property type="entry name" value="STAGE IV SPORULATION PROTEIN FB"/>
    <property type="match status" value="1"/>
</dbReference>
<dbReference type="CDD" id="cd06164">
    <property type="entry name" value="S2P-M50_SpoIVFB_CBS"/>
    <property type="match status" value="1"/>
</dbReference>
<sequence>MRTSWSIGRLFGIDIRIDSSWLIIFAIVTWMLAGYYFPSQYANWPLWQYLLIGAITSLLFFTSVLLHELAHSLVALKQGEEVRSITLFILGGVAEIKDEPRKPSREFYMAVVGPLSSLAIALVFLGLWYWLRNISQPLAALCRYLALINFILGIFNLLPGFPMDGGRILRAVVWKITGNLRKATRIASITGQTFAFLLIFFGIWQILRGFFFNGMWMALIGWFIHSAATRGYQQVLMKDMLKDLRAKDLMNPDFETVSSDLSVQELVEDYVLKRRERAFLVSDAGELRGIVCLEDIKTVAPDRRSSTKVKDIMTPREKLEITSPEDNGNEVLSKLSRRNIHQLPVIEEGKVQGILCRADVLRFLHLRSELGV</sequence>
<organism evidence="19 20">
    <name type="scientific">Aerophobetes bacterium</name>
    <dbReference type="NCBI Taxonomy" id="2030807"/>
    <lineage>
        <taxon>Bacteria</taxon>
        <taxon>Candidatus Aerophobota</taxon>
    </lineage>
</organism>
<proteinExistence type="inferred from homology"/>
<dbReference type="PROSITE" id="PS51371">
    <property type="entry name" value="CBS"/>
    <property type="match status" value="2"/>
</dbReference>
<dbReference type="SMART" id="SM00116">
    <property type="entry name" value="CBS"/>
    <property type="match status" value="2"/>
</dbReference>
<dbReference type="Pfam" id="PF00571">
    <property type="entry name" value="CBS"/>
    <property type="match status" value="2"/>
</dbReference>
<keyword evidence="3 14" id="KW-1003">Cell membrane</keyword>
<gene>
    <name evidence="19" type="ORF">E3J33_03350</name>
</gene>
<name>A0A523YM88_UNCAE</name>
<feature type="domain" description="CBS" evidence="18">
    <location>
        <begin position="250"/>
        <end position="306"/>
    </location>
</feature>
<feature type="domain" description="CBS" evidence="18">
    <location>
        <begin position="313"/>
        <end position="372"/>
    </location>
</feature>
<dbReference type="EMBL" id="SOIJ01000187">
    <property type="protein sequence ID" value="TET92688.1"/>
    <property type="molecule type" value="Genomic_DNA"/>
</dbReference>
<evidence type="ECO:0000256" key="8">
    <source>
        <dbReference type="ARBA" id="ARBA00022801"/>
    </source>
</evidence>
<evidence type="ECO:0000256" key="9">
    <source>
        <dbReference type="ARBA" id="ARBA00022833"/>
    </source>
</evidence>
<evidence type="ECO:0000256" key="15">
    <source>
        <dbReference type="PIRSR" id="PIRSR006404-1"/>
    </source>
</evidence>
<keyword evidence="5 14" id="KW-0812">Transmembrane</keyword>
<evidence type="ECO:0000256" key="3">
    <source>
        <dbReference type="ARBA" id="ARBA00022475"/>
    </source>
</evidence>
<evidence type="ECO:0000256" key="1">
    <source>
        <dbReference type="ARBA" id="ARBA00004651"/>
    </source>
</evidence>
<keyword evidence="8 14" id="KW-0378">Hydrolase</keyword>
<protein>
    <recommendedName>
        <fullName evidence="14">Zinc metalloprotease</fullName>
    </recommendedName>
</protein>
<dbReference type="InterPro" id="IPR046342">
    <property type="entry name" value="CBS_dom_sf"/>
</dbReference>
<dbReference type="SUPFAM" id="SSF54631">
    <property type="entry name" value="CBS-domain pair"/>
    <property type="match status" value="1"/>
</dbReference>
<evidence type="ECO:0000256" key="16">
    <source>
        <dbReference type="PIRSR" id="PIRSR006404-2"/>
    </source>
</evidence>
<dbReference type="GO" id="GO:0005886">
    <property type="term" value="C:plasma membrane"/>
    <property type="evidence" value="ECO:0007669"/>
    <property type="project" value="UniProtKB-SubCell"/>
</dbReference>
<evidence type="ECO:0000256" key="13">
    <source>
        <dbReference type="ARBA" id="ARBA00023136"/>
    </source>
</evidence>
<comment type="caution">
    <text evidence="19">The sequence shown here is derived from an EMBL/GenBank/DDBJ whole genome shotgun (WGS) entry which is preliminary data.</text>
</comment>
<dbReference type="GO" id="GO:0008237">
    <property type="term" value="F:metallopeptidase activity"/>
    <property type="evidence" value="ECO:0007669"/>
    <property type="project" value="UniProtKB-UniRule"/>
</dbReference>
<dbReference type="Pfam" id="PF02163">
    <property type="entry name" value="Peptidase_M50"/>
    <property type="match status" value="2"/>
</dbReference>
<dbReference type="InterPro" id="IPR016483">
    <property type="entry name" value="UCP006404_Pept_M50_CBS"/>
</dbReference>
<reference evidence="19 20" key="1">
    <citation type="submission" date="2019-03" db="EMBL/GenBank/DDBJ databases">
        <title>Metabolic potential of uncultured bacteria and archaea associated with petroleum seepage in deep-sea sediments.</title>
        <authorList>
            <person name="Dong X."/>
            <person name="Hubert C."/>
        </authorList>
    </citation>
    <scope>NUCLEOTIDE SEQUENCE [LARGE SCALE GENOMIC DNA]</scope>
    <source>
        <strain evidence="19">E29_bin28</strain>
    </source>
</reference>
<feature type="transmembrane region" description="Helical" evidence="14">
    <location>
        <begin position="107"/>
        <end position="131"/>
    </location>
</feature>
<feature type="transmembrane region" description="Helical" evidence="14">
    <location>
        <begin position="49"/>
        <end position="67"/>
    </location>
</feature>
<comment type="cofactor">
    <cofactor evidence="14 16">
        <name>Zn(2+)</name>
        <dbReference type="ChEBI" id="CHEBI:29105"/>
    </cofactor>
    <text evidence="14 16">Binds 1 zinc ion per subunit.</text>
</comment>
<keyword evidence="4 14" id="KW-0645">Protease</keyword>
<dbReference type="PANTHER" id="PTHR39188">
    <property type="entry name" value="MEMBRANE-ASSOCIATED ZINC METALLOPROTEASE M50B"/>
    <property type="match status" value="1"/>
</dbReference>
<feature type="transmembrane region" description="Helical" evidence="14">
    <location>
        <begin position="143"/>
        <end position="162"/>
    </location>
</feature>
<evidence type="ECO:0000256" key="12">
    <source>
        <dbReference type="ARBA" id="ARBA00023122"/>
    </source>
</evidence>
<evidence type="ECO:0000256" key="5">
    <source>
        <dbReference type="ARBA" id="ARBA00022692"/>
    </source>
</evidence>
<dbReference type="Gene3D" id="3.10.580.10">
    <property type="entry name" value="CBS-domain"/>
    <property type="match status" value="2"/>
</dbReference>
<keyword evidence="11 14" id="KW-0482">Metalloprotease</keyword>
<accession>A0A523YM88</accession>
<evidence type="ECO:0000313" key="19">
    <source>
        <dbReference type="EMBL" id="TET92688.1"/>
    </source>
</evidence>
<evidence type="ECO:0000256" key="17">
    <source>
        <dbReference type="PROSITE-ProRule" id="PRU00703"/>
    </source>
</evidence>
<dbReference type="AlphaFoldDB" id="A0A523YM88"/>